<dbReference type="InterPro" id="IPR045274">
    <property type="entry name" value="WAK-like"/>
</dbReference>
<evidence type="ECO:0000256" key="3">
    <source>
        <dbReference type="ARBA" id="ARBA00022536"/>
    </source>
</evidence>
<proteinExistence type="predicted"/>
<dbReference type="InterPro" id="IPR017441">
    <property type="entry name" value="Protein_kinase_ATP_BS"/>
</dbReference>
<dbReference type="GO" id="GO:0004674">
    <property type="term" value="F:protein serine/threonine kinase activity"/>
    <property type="evidence" value="ECO:0007669"/>
    <property type="project" value="UniProtKB-KW"/>
</dbReference>
<reference evidence="17" key="2">
    <citation type="submission" date="2015-06" db="UniProtKB">
        <authorList>
            <consortium name="EnsemblPlants"/>
        </authorList>
    </citation>
    <scope>IDENTIFICATION</scope>
</reference>
<keyword evidence="4" id="KW-0808">Transferase</keyword>
<evidence type="ECO:0000256" key="8">
    <source>
        <dbReference type="ARBA" id="ARBA00022777"/>
    </source>
</evidence>
<dbReference type="SUPFAM" id="SSF57184">
    <property type="entry name" value="Growth factor receptor domain"/>
    <property type="match status" value="1"/>
</dbReference>
<dbReference type="InterPro" id="IPR008271">
    <property type="entry name" value="Ser/Thr_kinase_AS"/>
</dbReference>
<evidence type="ECO:0000256" key="13">
    <source>
        <dbReference type="ARBA" id="ARBA00023180"/>
    </source>
</evidence>
<keyword evidence="10 15" id="KW-1133">Transmembrane helix</keyword>
<dbReference type="PROSITE" id="PS01187">
    <property type="entry name" value="EGF_CA"/>
    <property type="match status" value="1"/>
</dbReference>
<evidence type="ECO:0000259" key="16">
    <source>
        <dbReference type="PROSITE" id="PS50011"/>
    </source>
</evidence>
<keyword evidence="8" id="KW-0418">Kinase</keyword>
<feature type="binding site" evidence="14">
    <location>
        <position position="49"/>
    </location>
    <ligand>
        <name>ATP</name>
        <dbReference type="ChEBI" id="CHEBI:30616"/>
    </ligand>
</feature>
<evidence type="ECO:0000256" key="10">
    <source>
        <dbReference type="ARBA" id="ARBA00022989"/>
    </source>
</evidence>
<dbReference type="Pfam" id="PF00069">
    <property type="entry name" value="Pkinase"/>
    <property type="match status" value="1"/>
</dbReference>
<dbReference type="Gramene" id="ORUFI09G14570.1">
    <property type="protein sequence ID" value="ORUFI09G14570.1"/>
    <property type="gene ID" value="ORUFI09G14570"/>
</dbReference>
<feature type="transmembrane region" description="Helical" evidence="15">
    <location>
        <begin position="349"/>
        <end position="370"/>
    </location>
</feature>
<feature type="domain" description="Protein kinase" evidence="16">
    <location>
        <begin position="21"/>
        <end position="301"/>
    </location>
</feature>
<dbReference type="GO" id="GO:0007166">
    <property type="term" value="P:cell surface receptor signaling pathway"/>
    <property type="evidence" value="ECO:0007669"/>
    <property type="project" value="InterPro"/>
</dbReference>
<dbReference type="GO" id="GO:0005524">
    <property type="term" value="F:ATP binding"/>
    <property type="evidence" value="ECO:0007669"/>
    <property type="project" value="UniProtKB-UniRule"/>
</dbReference>
<dbReference type="SMART" id="SM00179">
    <property type="entry name" value="EGF_CA"/>
    <property type="match status" value="2"/>
</dbReference>
<dbReference type="PANTHER" id="PTHR27005:SF479">
    <property type="entry name" value="OS06G0706600 PROTEIN"/>
    <property type="match status" value="1"/>
</dbReference>
<dbReference type="PROSITE" id="PS50011">
    <property type="entry name" value="PROTEIN_KINASE_DOM"/>
    <property type="match status" value="2"/>
</dbReference>
<dbReference type="InterPro" id="IPR025287">
    <property type="entry name" value="WAK_GUB"/>
</dbReference>
<keyword evidence="7 14" id="KW-0547">Nucleotide-binding</keyword>
<dbReference type="Gene3D" id="3.30.200.20">
    <property type="entry name" value="Phosphorylase Kinase, domain 1"/>
    <property type="match status" value="2"/>
</dbReference>
<keyword evidence="5 15" id="KW-0812">Transmembrane</keyword>
<dbReference type="GO" id="GO:0005509">
    <property type="term" value="F:calcium ion binding"/>
    <property type="evidence" value="ECO:0007669"/>
    <property type="project" value="InterPro"/>
</dbReference>
<dbReference type="PROSITE" id="PS00108">
    <property type="entry name" value="PROTEIN_KINASE_ST"/>
    <property type="match status" value="2"/>
</dbReference>
<evidence type="ECO:0000256" key="7">
    <source>
        <dbReference type="ARBA" id="ARBA00022741"/>
    </source>
</evidence>
<keyword evidence="11 15" id="KW-0472">Membrane</keyword>
<dbReference type="Gene3D" id="2.10.25.10">
    <property type="entry name" value="Laminin"/>
    <property type="match status" value="2"/>
</dbReference>
<dbReference type="STRING" id="4529.A0A0E0QSM7"/>
<feature type="binding site" evidence="14">
    <location>
        <position position="797"/>
    </location>
    <ligand>
        <name>ATP</name>
        <dbReference type="ChEBI" id="CHEBI:30616"/>
    </ligand>
</feature>
<comment type="subcellular location">
    <subcellularLocation>
        <location evidence="1">Membrane</location>
        <topology evidence="1">Single-pass type I membrane protein</topology>
    </subcellularLocation>
</comment>
<dbReference type="CDD" id="cd14066">
    <property type="entry name" value="STKc_IRAK"/>
    <property type="match status" value="2"/>
</dbReference>
<dbReference type="HOGENOM" id="CLU_275399_0_0_1"/>
<sequence length="1160" mass="129838">MKGTAFKIFTEEELQKDTNNFDEKKILGHGGHGTVYKGFLNGNTEVAIKRCKTIDEQQKKEFGKEMVILSQVNHKNIVKLLGCCLEVEVPILVYEFIPNGTLFHLIHDGHGRHISISTRLQIAHQSAEALAYLHSWASPPILHGDVKSSNILLDGDFTAKVSDFGASILAPTDDAQFVTFVQGTRGYLDPEYMQTWKLTDKNDVYSFGVVVLELLTRKKPLNFDGLEDEKSLSVRFLSAVKENLEEILDDQIKSEENMEILEEIAELARRCLEMCGENRPSMKEVAEKLDSLRKVLHHPWALHNLEEAESLLGESSIVSSEVVTQGCIIVKIQRAIAIRPLMASRAPLLLQYSSLLLLLLLLLLCLAVSAPPAAAGNVPAPVAAVSKPGCPTKCGAVDIPFPFGIGEHCGLEAPYTNYPFKFECKPVDGTSKPFFRGMEVTKISMEDGKAWMKMNISKNCYNQSTGTREDNTNTTSVSFSRSPFWISDRDNKIIVIGCETFSYMQINNVLTGCVPSCRNDPKDGICSGEAGCYKLDFPNGTWYYSTYFSKRNNNSSPCSFITVMETTTFNFNKNYFNSTTFYDTYNGLAKVSLDWIITMDSCDRVKRNTTSYACISGKSRCVDDPKGGYRCKCSDGYEGNPYVKDGCKDINECLDNATYPCPGICKNTLGNFTCSCYPGNYMMNGICIPNKKSGFPKNLVIGASVGAVLLVIIVTYACFIREKRKLQYVKRRYFRQHGGMLLFEEIKSQQGISFKIFSEEELQQATNKFDKQQVLGQGGNATVYKGLLKGNMEIAVKRCITIDMKQKKEFGKEMLILSQINHRNVVKLLGCCLEVEVPMLVYEFIPNGTLFSLIHGNHNQHISLDTRLRIAHESAEALAYLHSWASPPILHGDVKSSNILLDKDYVAKVSDFGASILAPTDESQFVTLVQGTCGYLDPEYMQTCQLTDKSDVYSFGVVILELLTRKKAFNLESPEDERSLAMRFLSAMKEKRLSDILDDQIMTGDNLEFLEEIAELAKQCLEMSGENRPLMKEVADKLDRLRKVMQHPWAQQNPEEMESLLGDSSYEINNSTVENTGNFSINRCMACQSFRVGAVNHHNYTYADANFDVKAKAIGCIVLFALLVSLCCDNCLSLYSYSWLWGFSLLAKDMCVATEKSINQ</sequence>
<dbReference type="InterPro" id="IPR011009">
    <property type="entry name" value="Kinase-like_dom_sf"/>
</dbReference>
<feature type="transmembrane region" description="Helical" evidence="15">
    <location>
        <begin position="699"/>
        <end position="720"/>
    </location>
</feature>
<evidence type="ECO:0000256" key="15">
    <source>
        <dbReference type="SAM" id="Phobius"/>
    </source>
</evidence>
<organism evidence="17 18">
    <name type="scientific">Oryza rufipogon</name>
    <name type="common">Brownbeard rice</name>
    <name type="synonym">Asian wild rice</name>
    <dbReference type="NCBI Taxonomy" id="4529"/>
    <lineage>
        <taxon>Eukaryota</taxon>
        <taxon>Viridiplantae</taxon>
        <taxon>Streptophyta</taxon>
        <taxon>Embryophyta</taxon>
        <taxon>Tracheophyta</taxon>
        <taxon>Spermatophyta</taxon>
        <taxon>Magnoliopsida</taxon>
        <taxon>Liliopsida</taxon>
        <taxon>Poales</taxon>
        <taxon>Poaceae</taxon>
        <taxon>BOP clade</taxon>
        <taxon>Oryzoideae</taxon>
        <taxon>Oryzeae</taxon>
        <taxon>Oryzinae</taxon>
        <taxon>Oryza</taxon>
    </lineage>
</organism>
<dbReference type="InterPro" id="IPR000719">
    <property type="entry name" value="Prot_kinase_dom"/>
</dbReference>
<dbReference type="InterPro" id="IPR000742">
    <property type="entry name" value="EGF"/>
</dbReference>
<evidence type="ECO:0000256" key="9">
    <source>
        <dbReference type="ARBA" id="ARBA00022840"/>
    </source>
</evidence>
<keyword evidence="6" id="KW-0732">Signal</keyword>
<dbReference type="CDD" id="cd00054">
    <property type="entry name" value="EGF_CA"/>
    <property type="match status" value="1"/>
</dbReference>
<dbReference type="Gene3D" id="1.10.510.10">
    <property type="entry name" value="Transferase(Phosphotransferase) domain 1"/>
    <property type="match status" value="2"/>
</dbReference>
<dbReference type="InterPro" id="IPR018097">
    <property type="entry name" value="EGF_Ca-bd_CS"/>
</dbReference>
<evidence type="ECO:0000256" key="2">
    <source>
        <dbReference type="ARBA" id="ARBA00022527"/>
    </source>
</evidence>
<dbReference type="PROSITE" id="PS00107">
    <property type="entry name" value="PROTEIN_KINASE_ATP"/>
    <property type="match status" value="2"/>
</dbReference>
<dbReference type="Proteomes" id="UP000008022">
    <property type="component" value="Unassembled WGS sequence"/>
</dbReference>
<name>A0A0E0QSM7_ORYRU</name>
<keyword evidence="2" id="KW-0723">Serine/threonine-protein kinase</keyword>
<keyword evidence="18" id="KW-1185">Reference proteome</keyword>
<dbReference type="FunFam" id="3.30.200.20:FF:000043">
    <property type="entry name" value="Wall-associated receptor kinase 2"/>
    <property type="match status" value="1"/>
</dbReference>
<dbReference type="SMART" id="SM00181">
    <property type="entry name" value="EGF"/>
    <property type="match status" value="2"/>
</dbReference>
<dbReference type="FunFam" id="2.10.25.10:FF:000563">
    <property type="entry name" value="Wall-associated receptor kinase-like 8"/>
    <property type="match status" value="1"/>
</dbReference>
<keyword evidence="3" id="KW-0245">EGF-like domain</keyword>
<keyword evidence="12" id="KW-1015">Disulfide bond</keyword>
<keyword evidence="9 14" id="KW-0067">ATP-binding</keyword>
<evidence type="ECO:0000256" key="4">
    <source>
        <dbReference type="ARBA" id="ARBA00022679"/>
    </source>
</evidence>
<keyword evidence="13" id="KW-0325">Glycoprotein</keyword>
<evidence type="ECO:0000313" key="17">
    <source>
        <dbReference type="EnsemblPlants" id="ORUFI09G14570.1"/>
    </source>
</evidence>
<dbReference type="PANTHER" id="PTHR27005">
    <property type="entry name" value="WALL-ASSOCIATED RECEPTOR KINASE-LIKE 21"/>
    <property type="match status" value="1"/>
</dbReference>
<dbReference type="SMART" id="SM00220">
    <property type="entry name" value="S_TKc"/>
    <property type="match status" value="2"/>
</dbReference>
<dbReference type="InterPro" id="IPR001881">
    <property type="entry name" value="EGF-like_Ca-bd_dom"/>
</dbReference>
<dbReference type="Pfam" id="PF13947">
    <property type="entry name" value="GUB_WAK_bind"/>
    <property type="match status" value="1"/>
</dbReference>
<evidence type="ECO:0000256" key="11">
    <source>
        <dbReference type="ARBA" id="ARBA00023136"/>
    </source>
</evidence>
<reference evidence="18" key="1">
    <citation type="submission" date="2013-06" db="EMBL/GenBank/DDBJ databases">
        <authorList>
            <person name="Zhao Q."/>
        </authorList>
    </citation>
    <scope>NUCLEOTIDE SEQUENCE</scope>
    <source>
        <strain evidence="18">cv. W1943</strain>
    </source>
</reference>
<dbReference type="AlphaFoldDB" id="A0A0E0QSM7"/>
<dbReference type="InterPro" id="IPR009030">
    <property type="entry name" value="Growth_fac_rcpt_cys_sf"/>
</dbReference>
<feature type="domain" description="Protein kinase" evidence="16">
    <location>
        <begin position="769"/>
        <end position="1050"/>
    </location>
</feature>
<dbReference type="GO" id="GO:0005886">
    <property type="term" value="C:plasma membrane"/>
    <property type="evidence" value="ECO:0007669"/>
    <property type="project" value="TreeGrafter"/>
</dbReference>
<dbReference type="SUPFAM" id="SSF56112">
    <property type="entry name" value="Protein kinase-like (PK-like)"/>
    <property type="match status" value="2"/>
</dbReference>
<evidence type="ECO:0000313" key="18">
    <source>
        <dbReference type="Proteomes" id="UP000008022"/>
    </source>
</evidence>
<evidence type="ECO:0000256" key="6">
    <source>
        <dbReference type="ARBA" id="ARBA00022729"/>
    </source>
</evidence>
<evidence type="ECO:0000256" key="5">
    <source>
        <dbReference type="ARBA" id="ARBA00022692"/>
    </source>
</evidence>
<dbReference type="EnsemblPlants" id="ORUFI09G14570.1">
    <property type="protein sequence ID" value="ORUFI09G14570.1"/>
    <property type="gene ID" value="ORUFI09G14570"/>
</dbReference>
<protein>
    <recommendedName>
        <fullName evidence="16">Protein kinase domain-containing protein</fullName>
    </recommendedName>
</protein>
<dbReference type="Pfam" id="PF07714">
    <property type="entry name" value="PK_Tyr_Ser-Thr"/>
    <property type="match status" value="1"/>
</dbReference>
<dbReference type="eggNOG" id="ENOG502QQPF">
    <property type="taxonomic scope" value="Eukaryota"/>
</dbReference>
<dbReference type="FunFam" id="3.30.200.20:FF:000337">
    <property type="entry name" value="Wall-associated receptor kinase 3"/>
    <property type="match status" value="1"/>
</dbReference>
<accession>A0A0E0QSM7</accession>
<dbReference type="InterPro" id="IPR001245">
    <property type="entry name" value="Ser-Thr/Tyr_kinase_cat_dom"/>
</dbReference>
<evidence type="ECO:0000256" key="12">
    <source>
        <dbReference type="ARBA" id="ARBA00023157"/>
    </source>
</evidence>
<dbReference type="FunFam" id="1.10.510.10:FF:000084">
    <property type="entry name" value="Wall-associated receptor kinase 2"/>
    <property type="match status" value="2"/>
</dbReference>
<evidence type="ECO:0000256" key="1">
    <source>
        <dbReference type="ARBA" id="ARBA00004479"/>
    </source>
</evidence>
<evidence type="ECO:0000256" key="14">
    <source>
        <dbReference type="PROSITE-ProRule" id="PRU10141"/>
    </source>
</evidence>
<dbReference type="GO" id="GO:0030247">
    <property type="term" value="F:polysaccharide binding"/>
    <property type="evidence" value="ECO:0007669"/>
    <property type="project" value="InterPro"/>
</dbReference>